<gene>
    <name evidence="3" type="ORF">SAMN05421540_104201</name>
</gene>
<dbReference type="RefSeq" id="WP_093241899.1">
    <property type="nucleotide sequence ID" value="NZ_FNQF01000004.1"/>
</dbReference>
<evidence type="ECO:0000313" key="4">
    <source>
        <dbReference type="Proteomes" id="UP000198820"/>
    </source>
</evidence>
<organism evidence="3 4">
    <name type="scientific">Psychroflexus halocasei</name>
    <dbReference type="NCBI Taxonomy" id="908615"/>
    <lineage>
        <taxon>Bacteria</taxon>
        <taxon>Pseudomonadati</taxon>
        <taxon>Bacteroidota</taxon>
        <taxon>Flavobacteriia</taxon>
        <taxon>Flavobacteriales</taxon>
        <taxon>Flavobacteriaceae</taxon>
        <taxon>Psychroflexus</taxon>
    </lineage>
</organism>
<evidence type="ECO:0000259" key="2">
    <source>
        <dbReference type="Pfam" id="PF18962"/>
    </source>
</evidence>
<proteinExistence type="predicted"/>
<keyword evidence="1" id="KW-0732">Signal</keyword>
<keyword evidence="4" id="KW-1185">Reference proteome</keyword>
<protein>
    <submittedName>
        <fullName evidence="3">Por secretion system C-terminal sorting domain-containing protein</fullName>
    </submittedName>
</protein>
<name>A0A1H3ZUG1_9FLAO</name>
<reference evidence="3 4" key="1">
    <citation type="submission" date="2016-10" db="EMBL/GenBank/DDBJ databases">
        <authorList>
            <person name="de Groot N.N."/>
        </authorList>
    </citation>
    <scope>NUCLEOTIDE SEQUENCE [LARGE SCALE GENOMIC DNA]</scope>
    <source>
        <strain evidence="3 4">DSM 23581</strain>
    </source>
</reference>
<dbReference type="Proteomes" id="UP000198820">
    <property type="component" value="Unassembled WGS sequence"/>
</dbReference>
<evidence type="ECO:0000313" key="3">
    <source>
        <dbReference type="EMBL" id="SEA26914.1"/>
    </source>
</evidence>
<feature type="domain" description="Secretion system C-terminal sorting" evidence="2">
    <location>
        <begin position="147"/>
        <end position="208"/>
    </location>
</feature>
<sequence>MAPSNPDSYEISADLYFDSSSNGGEIDFYIYGEMGTEALPGAAMAISDERLLIVEMSDFSTAVDMQIENDMFHNLKMAFDFVNQETLYYLNGDLLYTGSLNLSEFTGYGFLKTSNGKGYADNIVTSENTLKTNQIDKGDFIHYVNQNNLHLQNNSSLKNILIYNILGQEVISKNLNSKKERIYIESLKSGVYIAKVSTDQSTKTFKFIKKD</sequence>
<evidence type="ECO:0000256" key="1">
    <source>
        <dbReference type="ARBA" id="ARBA00022729"/>
    </source>
</evidence>
<accession>A0A1H3ZUG1</accession>
<dbReference type="Pfam" id="PF18962">
    <property type="entry name" value="Por_Secre_tail"/>
    <property type="match status" value="1"/>
</dbReference>
<dbReference type="STRING" id="908615.SAMN05421540_104201"/>
<dbReference type="AlphaFoldDB" id="A0A1H3ZUG1"/>
<dbReference type="NCBIfam" id="TIGR04183">
    <property type="entry name" value="Por_Secre_tail"/>
    <property type="match status" value="1"/>
</dbReference>
<dbReference type="EMBL" id="FNQF01000004">
    <property type="protein sequence ID" value="SEA26914.1"/>
    <property type="molecule type" value="Genomic_DNA"/>
</dbReference>
<dbReference type="InterPro" id="IPR026444">
    <property type="entry name" value="Secre_tail"/>
</dbReference>